<dbReference type="AlphaFoldDB" id="A0A8J7CWQ7"/>
<keyword evidence="1" id="KW-0812">Transmembrane</keyword>
<evidence type="ECO:0008006" key="5">
    <source>
        <dbReference type="Google" id="ProtNLM"/>
    </source>
</evidence>
<protein>
    <recommendedName>
        <fullName evidence="5">PEP-CTERM protein-sorting domain-containing protein</fullName>
    </recommendedName>
</protein>
<comment type="caution">
    <text evidence="3">The sequence shown here is derived from an EMBL/GenBank/DDBJ whole genome shotgun (WGS) entry which is preliminary data.</text>
</comment>
<keyword evidence="1" id="KW-0472">Membrane</keyword>
<keyword evidence="2" id="KW-0732">Signal</keyword>
<name>A0A8J7CWQ7_9PROT</name>
<evidence type="ECO:0000313" key="3">
    <source>
        <dbReference type="EMBL" id="MBE1237801.1"/>
    </source>
</evidence>
<keyword evidence="1" id="KW-1133">Transmembrane helix</keyword>
<accession>A0A8J7CWQ7</accession>
<evidence type="ECO:0000256" key="2">
    <source>
        <dbReference type="SAM" id="SignalP"/>
    </source>
</evidence>
<gene>
    <name evidence="3" type="ORF">IHV25_09095</name>
</gene>
<evidence type="ECO:0000256" key="1">
    <source>
        <dbReference type="SAM" id="Phobius"/>
    </source>
</evidence>
<keyword evidence="4" id="KW-1185">Reference proteome</keyword>
<dbReference type="EMBL" id="JACZHT010000007">
    <property type="protein sequence ID" value="MBE1237801.1"/>
    <property type="molecule type" value="Genomic_DNA"/>
</dbReference>
<evidence type="ECO:0000313" key="4">
    <source>
        <dbReference type="Proteomes" id="UP000631034"/>
    </source>
</evidence>
<dbReference type="Proteomes" id="UP000631034">
    <property type="component" value="Unassembled WGS sequence"/>
</dbReference>
<feature type="transmembrane region" description="Helical" evidence="1">
    <location>
        <begin position="207"/>
        <end position="227"/>
    </location>
</feature>
<reference evidence="3" key="1">
    <citation type="submission" date="2020-10" db="EMBL/GenBank/DDBJ databases">
        <title>Genome sequence of the unusual species of purple photosynthetic bacteria, Phaeovibrio sulfidiphilus DSM 23193, type strain.</title>
        <authorList>
            <person name="Kyndt J.A."/>
            <person name="Meyer T.E."/>
        </authorList>
    </citation>
    <scope>NUCLEOTIDE SEQUENCE</scope>
    <source>
        <strain evidence="3">DSM 23193</strain>
    </source>
</reference>
<dbReference type="RefSeq" id="WP_192534812.1">
    <property type="nucleotide sequence ID" value="NZ_JACZHT010000007.1"/>
</dbReference>
<feature type="chain" id="PRO_5035313984" description="PEP-CTERM protein-sorting domain-containing protein" evidence="2">
    <location>
        <begin position="20"/>
        <end position="237"/>
    </location>
</feature>
<sequence length="237" mass="24763">MSVIALLFTAMLVPSAANAAYATGTNIDLGLLKGTGTVNEATKVGTFRSAFTARLYGDVTDDVRISSKASGTFGTPSSEVKGKPVTWMGPSAAFTNTYTFSLERSSNLSMNLFSGEEAVRRGFLSSGYEGLLNNSLLITLTGDNGFSETRKVTAATWSSVWSDLAAGNYTLSIAGKYGYKLMPDYNGLLVQGYGGEFNISDAAPGDVPLPGALVLLGTALAGAGAYGRRAMVRRKTA</sequence>
<organism evidence="3 4">
    <name type="scientific">Phaeovibrio sulfidiphilus</name>
    <dbReference type="NCBI Taxonomy" id="1220600"/>
    <lineage>
        <taxon>Bacteria</taxon>
        <taxon>Pseudomonadati</taxon>
        <taxon>Pseudomonadota</taxon>
        <taxon>Alphaproteobacteria</taxon>
        <taxon>Rhodospirillales</taxon>
        <taxon>Rhodospirillaceae</taxon>
        <taxon>Phaeovibrio</taxon>
    </lineage>
</organism>
<feature type="signal peptide" evidence="2">
    <location>
        <begin position="1"/>
        <end position="19"/>
    </location>
</feature>
<proteinExistence type="predicted"/>